<accession>A0A1I1TSN4</accession>
<evidence type="ECO:0000313" key="2">
    <source>
        <dbReference type="Proteomes" id="UP000199517"/>
    </source>
</evidence>
<protein>
    <submittedName>
        <fullName evidence="1">Uncharacterized protein</fullName>
    </submittedName>
</protein>
<name>A0A1I1TSN4_9BURK</name>
<reference evidence="2" key="1">
    <citation type="submission" date="2016-10" db="EMBL/GenBank/DDBJ databases">
        <authorList>
            <person name="Varghese N."/>
            <person name="Submissions S."/>
        </authorList>
    </citation>
    <scope>NUCLEOTIDE SEQUENCE [LARGE SCALE GENOMIC DNA]</scope>
    <source>
        <strain evidence="2">DSM 7481</strain>
    </source>
</reference>
<evidence type="ECO:0000313" key="1">
    <source>
        <dbReference type="EMBL" id="SFD61385.1"/>
    </source>
</evidence>
<keyword evidence="2" id="KW-1185">Reference proteome</keyword>
<dbReference type="Proteomes" id="UP000199517">
    <property type="component" value="Unassembled WGS sequence"/>
</dbReference>
<dbReference type="AlphaFoldDB" id="A0A1I1TSN4"/>
<proteinExistence type="predicted"/>
<sequence length="116" mass="12487">MKLRHAKVAARITNGLHLGMRCRIATLTNAIDTTANHMPMGIDDESRERNATVMNMGDGVGHRFLHALCERLSAFSQRHATAPPCAPLSLALSASFSQTTPPMMTASQNAWASVTA</sequence>
<dbReference type="EMBL" id="FOMQ01000004">
    <property type="protein sequence ID" value="SFD61385.1"/>
    <property type="molecule type" value="Genomic_DNA"/>
</dbReference>
<organism evidence="1 2">
    <name type="scientific">Paracidovorax konjaci</name>
    <dbReference type="NCBI Taxonomy" id="32040"/>
    <lineage>
        <taxon>Bacteria</taxon>
        <taxon>Pseudomonadati</taxon>
        <taxon>Pseudomonadota</taxon>
        <taxon>Betaproteobacteria</taxon>
        <taxon>Burkholderiales</taxon>
        <taxon>Comamonadaceae</taxon>
        <taxon>Paracidovorax</taxon>
    </lineage>
</organism>
<gene>
    <name evidence="1" type="ORF">SAMN04489710_1049</name>
</gene>